<proteinExistence type="predicted"/>
<dbReference type="Proteomes" id="UP001396334">
    <property type="component" value="Unassembled WGS sequence"/>
</dbReference>
<dbReference type="EMBL" id="JBBPBN010000060">
    <property type="protein sequence ID" value="KAK8987493.1"/>
    <property type="molecule type" value="Genomic_DNA"/>
</dbReference>
<keyword evidence="2" id="KW-1185">Reference proteome</keyword>
<sequence length="112" mass="12735">MDNTLERNVLVGQVVGLVENSGLEVNLLEDRLVDPVQEKDFQKEPSNAIGLDTELIVTTGRAKNIKELVNRSKEKCAEPKRSWAKVVEDMLTRVRPKARMIKKLILLKQNLK</sequence>
<comment type="caution">
    <text evidence="1">The sequence shown here is derived from an EMBL/GenBank/DDBJ whole genome shotgun (WGS) entry which is preliminary data.</text>
</comment>
<protein>
    <submittedName>
        <fullName evidence="1">Uncharacterized protein</fullName>
    </submittedName>
</protein>
<evidence type="ECO:0000313" key="2">
    <source>
        <dbReference type="Proteomes" id="UP001396334"/>
    </source>
</evidence>
<gene>
    <name evidence="1" type="ORF">V6N11_027243</name>
</gene>
<accession>A0ABR2PGB3</accession>
<organism evidence="1 2">
    <name type="scientific">Hibiscus sabdariffa</name>
    <name type="common">roselle</name>
    <dbReference type="NCBI Taxonomy" id="183260"/>
    <lineage>
        <taxon>Eukaryota</taxon>
        <taxon>Viridiplantae</taxon>
        <taxon>Streptophyta</taxon>
        <taxon>Embryophyta</taxon>
        <taxon>Tracheophyta</taxon>
        <taxon>Spermatophyta</taxon>
        <taxon>Magnoliopsida</taxon>
        <taxon>eudicotyledons</taxon>
        <taxon>Gunneridae</taxon>
        <taxon>Pentapetalae</taxon>
        <taxon>rosids</taxon>
        <taxon>malvids</taxon>
        <taxon>Malvales</taxon>
        <taxon>Malvaceae</taxon>
        <taxon>Malvoideae</taxon>
        <taxon>Hibiscus</taxon>
    </lineage>
</organism>
<name>A0ABR2PGB3_9ROSI</name>
<evidence type="ECO:0000313" key="1">
    <source>
        <dbReference type="EMBL" id="KAK8987493.1"/>
    </source>
</evidence>
<reference evidence="1 2" key="1">
    <citation type="journal article" date="2024" name="G3 (Bethesda)">
        <title>Genome assembly of Hibiscus sabdariffa L. provides insights into metabolisms of medicinal natural products.</title>
        <authorList>
            <person name="Kim T."/>
        </authorList>
    </citation>
    <scope>NUCLEOTIDE SEQUENCE [LARGE SCALE GENOMIC DNA]</scope>
    <source>
        <strain evidence="1">TK-2024</strain>
        <tissue evidence="1">Old leaves</tissue>
    </source>
</reference>